<feature type="transmembrane region" description="Helical" evidence="6">
    <location>
        <begin position="342"/>
        <end position="363"/>
    </location>
</feature>
<keyword evidence="2" id="KW-1003">Cell membrane</keyword>
<evidence type="ECO:0000256" key="5">
    <source>
        <dbReference type="ARBA" id="ARBA00023136"/>
    </source>
</evidence>
<evidence type="ECO:0000256" key="2">
    <source>
        <dbReference type="ARBA" id="ARBA00022475"/>
    </source>
</evidence>
<dbReference type="InterPro" id="IPR050189">
    <property type="entry name" value="MFS_Efflux_Transporters"/>
</dbReference>
<keyword evidence="4 6" id="KW-1133">Transmembrane helix</keyword>
<feature type="transmembrane region" description="Helical" evidence="6">
    <location>
        <begin position="308"/>
        <end position="330"/>
    </location>
</feature>
<reference evidence="7 8" key="1">
    <citation type="submission" date="2023-01" db="EMBL/GenBank/DDBJ databases">
        <title>Novel species of the genus Vogesella isolated from rivers.</title>
        <authorList>
            <person name="Lu H."/>
        </authorList>
    </citation>
    <scope>NUCLEOTIDE SEQUENCE [LARGE SCALE GENOMIC DNA]</scope>
    <source>
        <strain evidence="7 8">DC21W</strain>
    </source>
</reference>
<comment type="caution">
    <text evidence="7">The sequence shown here is derived from an EMBL/GenBank/DDBJ whole genome shotgun (WGS) entry which is preliminary data.</text>
</comment>
<accession>A0ABT5IXB6</accession>
<dbReference type="SUPFAM" id="SSF103473">
    <property type="entry name" value="MFS general substrate transporter"/>
    <property type="match status" value="1"/>
</dbReference>
<organism evidence="7 8">
    <name type="scientific">Vogesella aquatica</name>
    <dbReference type="NCBI Taxonomy" id="2984206"/>
    <lineage>
        <taxon>Bacteria</taxon>
        <taxon>Pseudomonadati</taxon>
        <taxon>Pseudomonadota</taxon>
        <taxon>Betaproteobacteria</taxon>
        <taxon>Neisseriales</taxon>
        <taxon>Chromobacteriaceae</taxon>
        <taxon>Vogesella</taxon>
    </lineage>
</organism>
<feature type="transmembrane region" description="Helical" evidence="6">
    <location>
        <begin position="58"/>
        <end position="80"/>
    </location>
</feature>
<feature type="transmembrane region" description="Helical" evidence="6">
    <location>
        <begin position="24"/>
        <end position="46"/>
    </location>
</feature>
<feature type="transmembrane region" description="Helical" evidence="6">
    <location>
        <begin position="220"/>
        <end position="245"/>
    </location>
</feature>
<feature type="transmembrane region" description="Helical" evidence="6">
    <location>
        <begin position="282"/>
        <end position="302"/>
    </location>
</feature>
<feature type="transmembrane region" description="Helical" evidence="6">
    <location>
        <begin position="148"/>
        <end position="166"/>
    </location>
</feature>
<dbReference type="EMBL" id="JAQQLF010000009">
    <property type="protein sequence ID" value="MDC7717202.1"/>
    <property type="molecule type" value="Genomic_DNA"/>
</dbReference>
<name>A0ABT5IXB6_9NEIS</name>
<evidence type="ECO:0000256" key="3">
    <source>
        <dbReference type="ARBA" id="ARBA00022692"/>
    </source>
</evidence>
<dbReference type="Proteomes" id="UP001219956">
    <property type="component" value="Unassembled WGS sequence"/>
</dbReference>
<dbReference type="RefSeq" id="WP_272751556.1">
    <property type="nucleotide sequence ID" value="NZ_JAQQLF010000009.1"/>
</dbReference>
<keyword evidence="8" id="KW-1185">Reference proteome</keyword>
<keyword evidence="5 6" id="KW-0472">Membrane</keyword>
<dbReference type="InterPro" id="IPR036259">
    <property type="entry name" value="MFS_trans_sf"/>
</dbReference>
<evidence type="ECO:0000313" key="7">
    <source>
        <dbReference type="EMBL" id="MDC7717202.1"/>
    </source>
</evidence>
<dbReference type="InterPro" id="IPR011701">
    <property type="entry name" value="MFS"/>
</dbReference>
<protein>
    <submittedName>
        <fullName evidence="7">MFS transporter</fullName>
    </submittedName>
</protein>
<dbReference type="Pfam" id="PF07690">
    <property type="entry name" value="MFS_1"/>
    <property type="match status" value="1"/>
</dbReference>
<dbReference type="Gene3D" id="1.20.1250.20">
    <property type="entry name" value="MFS general substrate transporter like domains"/>
    <property type="match status" value="1"/>
</dbReference>
<keyword evidence="3 6" id="KW-0812">Transmembrane</keyword>
<evidence type="ECO:0000256" key="6">
    <source>
        <dbReference type="SAM" id="Phobius"/>
    </source>
</evidence>
<feature type="transmembrane region" description="Helical" evidence="6">
    <location>
        <begin position="119"/>
        <end position="136"/>
    </location>
</feature>
<feature type="transmembrane region" description="Helical" evidence="6">
    <location>
        <begin position="257"/>
        <end position="275"/>
    </location>
</feature>
<feature type="transmembrane region" description="Helical" evidence="6">
    <location>
        <begin position="92"/>
        <end position="113"/>
    </location>
</feature>
<evidence type="ECO:0000256" key="4">
    <source>
        <dbReference type="ARBA" id="ARBA00022989"/>
    </source>
</evidence>
<evidence type="ECO:0000313" key="8">
    <source>
        <dbReference type="Proteomes" id="UP001219956"/>
    </source>
</evidence>
<comment type="subcellular location">
    <subcellularLocation>
        <location evidence="1">Cell membrane</location>
        <topology evidence="1">Multi-pass membrane protein</topology>
    </subcellularLocation>
</comment>
<proteinExistence type="predicted"/>
<sequence>MSDFSQIAVSPVPGQRIADSERGLLLAIVAFAAVVPAVLLMAPAVAGQLALQFGWGPVAIGNLFAAELGAMSLASLPAWYWLPRSHWQRATLVAGLGFIAANLASLMVASYTGLLVCRFLSALAGGSLMVLCMSAAAQTRNPDRVYSLWVMGQLVLGALGLILLPALSARYGIAACYAGLAGLMVLCLPLARYLPSGASPQRSSQPQATPEVGGDRRWQVLGCAAVLSFYISLSGVWTFAGGLASQAGIDAQQSGNILAMATLLGVVGAVCAALLGQRIRRVHVLLAGYLMMMAAILLLLWQPAMPRFTVATFLFKFAWTFVLPFILASLAHLDRGGRMMSAINLVIGAGLAIGPAVAGQIIAANGGSFQLLLQLAVAMAAVSLGMMLWLQRRTRV</sequence>
<gene>
    <name evidence="7" type="ORF">PQU95_08235</name>
</gene>
<evidence type="ECO:0000256" key="1">
    <source>
        <dbReference type="ARBA" id="ARBA00004651"/>
    </source>
</evidence>
<feature type="transmembrane region" description="Helical" evidence="6">
    <location>
        <begin position="369"/>
        <end position="390"/>
    </location>
</feature>
<feature type="transmembrane region" description="Helical" evidence="6">
    <location>
        <begin position="172"/>
        <end position="194"/>
    </location>
</feature>
<dbReference type="PANTHER" id="PTHR43124">
    <property type="entry name" value="PURINE EFFLUX PUMP PBUE"/>
    <property type="match status" value="1"/>
</dbReference>
<dbReference type="PANTHER" id="PTHR43124:SF10">
    <property type="entry name" value="PURINE EFFLUX PUMP PBUE"/>
    <property type="match status" value="1"/>
</dbReference>